<accession>A0A0A9GFA2</accession>
<name>A0A0A9GFA2_ARUDO</name>
<sequence length="81" mass="9491">MRTNFASRSLVQKYLYNNTMKPDIIHSNTVRAPQQKYAKLAGKGSTKSPTKDLSDRIPSHHLLISSRLIHRLYLRWSQIRR</sequence>
<reference evidence="1" key="1">
    <citation type="submission" date="2014-09" db="EMBL/GenBank/DDBJ databases">
        <authorList>
            <person name="Magalhaes I.L.F."/>
            <person name="Oliveira U."/>
            <person name="Santos F.R."/>
            <person name="Vidigal T.H.D.A."/>
            <person name="Brescovit A.D."/>
            <person name="Santos A.J."/>
        </authorList>
    </citation>
    <scope>NUCLEOTIDE SEQUENCE</scope>
    <source>
        <tissue evidence="1">Shoot tissue taken approximately 20 cm above the soil surface</tissue>
    </source>
</reference>
<reference evidence="1" key="2">
    <citation type="journal article" date="2015" name="Data Brief">
        <title>Shoot transcriptome of the giant reed, Arundo donax.</title>
        <authorList>
            <person name="Barrero R.A."/>
            <person name="Guerrero F.D."/>
            <person name="Moolhuijzen P."/>
            <person name="Goolsby J.A."/>
            <person name="Tidwell J."/>
            <person name="Bellgard S.E."/>
            <person name="Bellgard M.I."/>
        </authorList>
    </citation>
    <scope>NUCLEOTIDE SEQUENCE</scope>
    <source>
        <tissue evidence="1">Shoot tissue taken approximately 20 cm above the soil surface</tissue>
    </source>
</reference>
<organism evidence="1">
    <name type="scientific">Arundo donax</name>
    <name type="common">Giant reed</name>
    <name type="synonym">Donax arundinaceus</name>
    <dbReference type="NCBI Taxonomy" id="35708"/>
    <lineage>
        <taxon>Eukaryota</taxon>
        <taxon>Viridiplantae</taxon>
        <taxon>Streptophyta</taxon>
        <taxon>Embryophyta</taxon>
        <taxon>Tracheophyta</taxon>
        <taxon>Spermatophyta</taxon>
        <taxon>Magnoliopsida</taxon>
        <taxon>Liliopsida</taxon>
        <taxon>Poales</taxon>
        <taxon>Poaceae</taxon>
        <taxon>PACMAD clade</taxon>
        <taxon>Arundinoideae</taxon>
        <taxon>Arundineae</taxon>
        <taxon>Arundo</taxon>
    </lineage>
</organism>
<proteinExistence type="predicted"/>
<evidence type="ECO:0000313" key="1">
    <source>
        <dbReference type="EMBL" id="JAE23790.1"/>
    </source>
</evidence>
<dbReference type="AlphaFoldDB" id="A0A0A9GFA2"/>
<protein>
    <submittedName>
        <fullName evidence="1">Uncharacterized protein</fullName>
    </submittedName>
</protein>
<dbReference type="EMBL" id="GBRH01174106">
    <property type="protein sequence ID" value="JAE23790.1"/>
    <property type="molecule type" value="Transcribed_RNA"/>
</dbReference>